<dbReference type="InterPro" id="IPR011322">
    <property type="entry name" value="N-reg_PII-like_a/b"/>
</dbReference>
<name>A0A1I3TYT6_9RHOB</name>
<gene>
    <name evidence="1" type="ORF">SAMN04488095_3588</name>
</gene>
<organism evidence="1 2">
    <name type="scientific">Jannaschia pohangensis</name>
    <dbReference type="NCBI Taxonomy" id="390807"/>
    <lineage>
        <taxon>Bacteria</taxon>
        <taxon>Pseudomonadati</taxon>
        <taxon>Pseudomonadota</taxon>
        <taxon>Alphaproteobacteria</taxon>
        <taxon>Rhodobacterales</taxon>
        <taxon>Roseobacteraceae</taxon>
        <taxon>Jannaschia</taxon>
    </lineage>
</organism>
<dbReference type="RefSeq" id="WP_092784249.1">
    <property type="nucleotide sequence ID" value="NZ_FORA01000006.1"/>
</dbReference>
<dbReference type="AlphaFoldDB" id="A0A1I3TYT6"/>
<dbReference type="EMBL" id="FORA01000006">
    <property type="protein sequence ID" value="SFJ75802.1"/>
    <property type="molecule type" value="Genomic_DNA"/>
</dbReference>
<dbReference type="SUPFAM" id="SSF54913">
    <property type="entry name" value="GlnB-like"/>
    <property type="match status" value="1"/>
</dbReference>
<dbReference type="OrthoDB" id="7744027at2"/>
<dbReference type="STRING" id="390807.SAMN04488095_3588"/>
<accession>A0A1I3TYT6</accession>
<keyword evidence="2" id="KW-1185">Reference proteome</keyword>
<evidence type="ECO:0000313" key="1">
    <source>
        <dbReference type="EMBL" id="SFJ75802.1"/>
    </source>
</evidence>
<proteinExistence type="predicted"/>
<protein>
    <recommendedName>
        <fullName evidence="3">Signal transducing protein</fullName>
    </recommendedName>
</protein>
<dbReference type="Gene3D" id="3.30.70.790">
    <property type="entry name" value="UreE, C-terminal domain"/>
    <property type="match status" value="1"/>
</dbReference>
<sequence length="128" mass="13709">MNGFTRIATGHDATDISLAVTALEGAGFMVLTPGRHTNSVVPHMSLAFGGVPIMVPDHDAPDARDLLAAIDAKGIKIDPADLPQPYDDTADIARPLGVLGRFKEVFFFWLGGVSRPIKGLFLNDRPKD</sequence>
<dbReference type="Proteomes" id="UP000199110">
    <property type="component" value="Unassembled WGS sequence"/>
</dbReference>
<evidence type="ECO:0008006" key="3">
    <source>
        <dbReference type="Google" id="ProtNLM"/>
    </source>
</evidence>
<reference evidence="1 2" key="1">
    <citation type="submission" date="2016-10" db="EMBL/GenBank/DDBJ databases">
        <authorList>
            <person name="de Groot N.N."/>
        </authorList>
    </citation>
    <scope>NUCLEOTIDE SEQUENCE [LARGE SCALE GENOMIC DNA]</scope>
    <source>
        <strain evidence="1 2">DSM 19073</strain>
    </source>
</reference>
<evidence type="ECO:0000313" key="2">
    <source>
        <dbReference type="Proteomes" id="UP000199110"/>
    </source>
</evidence>